<evidence type="ECO:0000313" key="7">
    <source>
        <dbReference type="EMBL" id="MCS0584229.1"/>
    </source>
</evidence>
<protein>
    <submittedName>
        <fullName evidence="7">Branched-chain amino acid ABC transporter substrate-binding protein</fullName>
    </submittedName>
</protein>
<evidence type="ECO:0000256" key="4">
    <source>
        <dbReference type="ARBA" id="ARBA00022970"/>
    </source>
</evidence>
<dbReference type="RefSeq" id="WP_258818791.1">
    <property type="nucleotide sequence ID" value="NZ_JANUGW010000019.1"/>
</dbReference>
<comment type="caution">
    <text evidence="7">The sequence shown here is derived from an EMBL/GenBank/DDBJ whole genome shotgun (WGS) entry which is preliminary data.</text>
</comment>
<dbReference type="SUPFAM" id="SSF53822">
    <property type="entry name" value="Periplasmic binding protein-like I"/>
    <property type="match status" value="1"/>
</dbReference>
<evidence type="ECO:0000259" key="6">
    <source>
        <dbReference type="Pfam" id="PF13458"/>
    </source>
</evidence>
<dbReference type="InterPro" id="IPR028082">
    <property type="entry name" value="Peripla_BP_I"/>
</dbReference>
<dbReference type="Gene3D" id="3.40.50.2300">
    <property type="match status" value="2"/>
</dbReference>
<proteinExistence type="inferred from homology"/>
<keyword evidence="4" id="KW-0029">Amino-acid transport</keyword>
<evidence type="ECO:0000256" key="1">
    <source>
        <dbReference type="ARBA" id="ARBA00010062"/>
    </source>
</evidence>
<organism evidence="7 8">
    <name type="scientific">Massilia pinisoli</name>
    <dbReference type="NCBI Taxonomy" id="1772194"/>
    <lineage>
        <taxon>Bacteria</taxon>
        <taxon>Pseudomonadati</taxon>
        <taxon>Pseudomonadota</taxon>
        <taxon>Betaproteobacteria</taxon>
        <taxon>Burkholderiales</taxon>
        <taxon>Oxalobacteraceae</taxon>
        <taxon>Telluria group</taxon>
        <taxon>Massilia</taxon>
    </lineage>
</organism>
<dbReference type="InterPro" id="IPR000709">
    <property type="entry name" value="Leu_Ile_Val-bd"/>
</dbReference>
<keyword evidence="8" id="KW-1185">Reference proteome</keyword>
<feature type="chain" id="PRO_5045170248" evidence="5">
    <location>
        <begin position="24"/>
        <end position="388"/>
    </location>
</feature>
<evidence type="ECO:0000256" key="2">
    <source>
        <dbReference type="ARBA" id="ARBA00022448"/>
    </source>
</evidence>
<dbReference type="Pfam" id="PF13458">
    <property type="entry name" value="Peripla_BP_6"/>
    <property type="match status" value="1"/>
</dbReference>
<feature type="signal peptide" evidence="5">
    <location>
        <begin position="1"/>
        <end position="23"/>
    </location>
</feature>
<dbReference type="EMBL" id="JANUGW010000019">
    <property type="protein sequence ID" value="MCS0584229.1"/>
    <property type="molecule type" value="Genomic_DNA"/>
</dbReference>
<dbReference type="PRINTS" id="PR00337">
    <property type="entry name" value="LEUILEVALBP"/>
</dbReference>
<evidence type="ECO:0000313" key="8">
    <source>
        <dbReference type="Proteomes" id="UP001204151"/>
    </source>
</evidence>
<sequence>MSMRLTLIAVALSSLALVPAVHAQSQVKIGSASPLSGPSAHQGKDIENGARLAIDDLNAKGATIGGKKVKWVLQAEDDGSDPKLGTAVAQKLVDGGVVAVVGHLNSGTTVPASKIYNSAGIPQISPAATTPLYTHQGYKTAFRVVANDDLVGRVLANYSINTLKAKKIAVIDDRTAFGQGLADQFAKDVKRLKGAEIVSRQFTNDRATDFNAILTQIRARRPDVIFYGGMDATAGPMLKQMRALGIDATFVSGDGVCSEKLPQLAGSALGDDKVVCVVAGGVDAPLEAGMAAFADRYRKRYGISFQTYAPYAYDATMAFAAAMREAGSSDPIKFLPALARIKYQGITGTIAFDANGDLRDAALTLYTYRKGQLTKLRVVRDSVDGGAR</sequence>
<accession>A0ABT1ZWH2</accession>
<dbReference type="PANTHER" id="PTHR47151">
    <property type="entry name" value="LEU/ILE/VAL-BINDING ABC TRANSPORTER SUBUNIT"/>
    <property type="match status" value="1"/>
</dbReference>
<gene>
    <name evidence="7" type="ORF">NX784_21785</name>
</gene>
<keyword evidence="3 5" id="KW-0732">Signal</keyword>
<evidence type="ECO:0000256" key="5">
    <source>
        <dbReference type="SAM" id="SignalP"/>
    </source>
</evidence>
<reference evidence="7 8" key="1">
    <citation type="submission" date="2022-08" db="EMBL/GenBank/DDBJ databases">
        <title>Reclassification of Massilia species as members of the genera Telluria, Duganella, Pseudoduganella, Mokoshia gen. nov. and Zemynaea gen. nov. using orthogonal and non-orthogonal genome-based approaches.</title>
        <authorList>
            <person name="Bowman J.P."/>
        </authorList>
    </citation>
    <scope>NUCLEOTIDE SEQUENCE [LARGE SCALE GENOMIC DNA]</scope>
    <source>
        <strain evidence="7 8">JCM 31316</strain>
    </source>
</reference>
<keyword evidence="2" id="KW-0813">Transport</keyword>
<feature type="domain" description="Leucine-binding protein" evidence="6">
    <location>
        <begin position="26"/>
        <end position="369"/>
    </location>
</feature>
<name>A0ABT1ZWH2_9BURK</name>
<dbReference type="Proteomes" id="UP001204151">
    <property type="component" value="Unassembled WGS sequence"/>
</dbReference>
<dbReference type="InterPro" id="IPR028081">
    <property type="entry name" value="Leu-bd"/>
</dbReference>
<dbReference type="PANTHER" id="PTHR47151:SF2">
    <property type="entry name" value="AMINO ACID BINDING PROTEIN"/>
    <property type="match status" value="1"/>
</dbReference>
<comment type="similarity">
    <text evidence="1">Belongs to the leucine-binding protein family.</text>
</comment>
<dbReference type="CDD" id="cd06342">
    <property type="entry name" value="PBP1_ABC_LIVBP-like"/>
    <property type="match status" value="1"/>
</dbReference>
<evidence type="ECO:0000256" key="3">
    <source>
        <dbReference type="ARBA" id="ARBA00022729"/>
    </source>
</evidence>